<organism evidence="1">
    <name type="scientific">marine sediment metagenome</name>
    <dbReference type="NCBI Taxonomy" id="412755"/>
    <lineage>
        <taxon>unclassified sequences</taxon>
        <taxon>metagenomes</taxon>
        <taxon>ecological metagenomes</taxon>
    </lineage>
</organism>
<comment type="caution">
    <text evidence="1">The sequence shown here is derived from an EMBL/GenBank/DDBJ whole genome shotgun (WGS) entry which is preliminary data.</text>
</comment>
<gene>
    <name evidence="1" type="ORF">LCGC14_1513700</name>
</gene>
<evidence type="ECO:0008006" key="2">
    <source>
        <dbReference type="Google" id="ProtNLM"/>
    </source>
</evidence>
<dbReference type="Gene3D" id="3.40.50.450">
    <property type="match status" value="1"/>
</dbReference>
<sequence length="133" mass="15183">MRVYISHSIRGKHGINATKEQMERNNELAKSFSRLIKNYFIHIDFYVPGDHDEFVLIAYDKKYLTEAQILSVDCEIVDRCNFVIALVPDGYMSRGMRIEADYAAAHGIPVLIVDGFTKETVDTINGQLARSIR</sequence>
<name>A0A0F9M1S0_9ZZZZ</name>
<reference evidence="1" key="1">
    <citation type="journal article" date="2015" name="Nature">
        <title>Complex archaea that bridge the gap between prokaryotes and eukaryotes.</title>
        <authorList>
            <person name="Spang A."/>
            <person name="Saw J.H."/>
            <person name="Jorgensen S.L."/>
            <person name="Zaremba-Niedzwiedzka K."/>
            <person name="Martijn J."/>
            <person name="Lind A.E."/>
            <person name="van Eijk R."/>
            <person name="Schleper C."/>
            <person name="Guy L."/>
            <person name="Ettema T.J."/>
        </authorList>
    </citation>
    <scope>NUCLEOTIDE SEQUENCE</scope>
</reference>
<evidence type="ECO:0000313" key="1">
    <source>
        <dbReference type="EMBL" id="KKM63222.1"/>
    </source>
</evidence>
<dbReference type="EMBL" id="LAZR01011139">
    <property type="protein sequence ID" value="KKM63222.1"/>
    <property type="molecule type" value="Genomic_DNA"/>
</dbReference>
<dbReference type="AlphaFoldDB" id="A0A0F9M1S0"/>
<proteinExistence type="predicted"/>
<protein>
    <recommendedName>
        <fullName evidence="2">Nucleoside 2-deoxyribosyltransferase</fullName>
    </recommendedName>
</protein>
<accession>A0A0F9M1S0</accession>
<dbReference type="SUPFAM" id="SSF52309">
    <property type="entry name" value="N-(deoxy)ribosyltransferase-like"/>
    <property type="match status" value="1"/>
</dbReference>